<dbReference type="EMBL" id="CP113088">
    <property type="protein sequence ID" value="WAC02996.1"/>
    <property type="molecule type" value="Genomic_DNA"/>
</dbReference>
<keyword evidence="1" id="KW-0812">Transmembrane</keyword>
<name>A0A9E8MX63_9FLAO</name>
<accession>A0A9E8MX63</accession>
<evidence type="ECO:0000313" key="2">
    <source>
        <dbReference type="EMBL" id="WAC02996.1"/>
    </source>
</evidence>
<reference evidence="2" key="1">
    <citation type="submission" date="2022-11" db="EMBL/GenBank/DDBJ databases">
        <title>Lacinutrix neustonica HL-RS19T sp. nov., isolated from the surface microlayer sample of brackish Lake Shihwa.</title>
        <authorList>
            <person name="Choi J.Y."/>
            <person name="Hwang C.Y."/>
        </authorList>
    </citation>
    <scope>NUCLEOTIDE SEQUENCE</scope>
    <source>
        <strain evidence="2">HL-RS19</strain>
    </source>
</reference>
<feature type="transmembrane region" description="Helical" evidence="1">
    <location>
        <begin position="135"/>
        <end position="159"/>
    </location>
</feature>
<dbReference type="Proteomes" id="UP001164705">
    <property type="component" value="Chromosome"/>
</dbReference>
<keyword evidence="1" id="KW-0472">Membrane</keyword>
<sequence length="163" mass="19346">MSIERQESALQVIVHTLKDRSGRMNFHELERDLSRKGHTYYDASFLADRLQQLELAEYVPRQHIKLTQKGWDFTTFYDQRLTEHRNNEVEILNTENLQLQNESLKYQNSMNDKQSEIDNLTIENLKLQNRQIKRYVIYSIIAFVAGAILTNISSILNFIKSYF</sequence>
<dbReference type="AlphaFoldDB" id="A0A9E8MX63"/>
<proteinExistence type="predicted"/>
<dbReference type="KEGG" id="lnu:N7U66_05035"/>
<keyword evidence="1" id="KW-1133">Transmembrane helix</keyword>
<evidence type="ECO:0000313" key="3">
    <source>
        <dbReference type="Proteomes" id="UP001164705"/>
    </source>
</evidence>
<dbReference type="RefSeq" id="WP_267677588.1">
    <property type="nucleotide sequence ID" value="NZ_CP113088.1"/>
</dbReference>
<evidence type="ECO:0000256" key="1">
    <source>
        <dbReference type="SAM" id="Phobius"/>
    </source>
</evidence>
<organism evidence="2 3">
    <name type="scientific">Lacinutrix neustonica</name>
    <dbReference type="NCBI Taxonomy" id="2980107"/>
    <lineage>
        <taxon>Bacteria</taxon>
        <taxon>Pseudomonadati</taxon>
        <taxon>Bacteroidota</taxon>
        <taxon>Flavobacteriia</taxon>
        <taxon>Flavobacteriales</taxon>
        <taxon>Flavobacteriaceae</taxon>
        <taxon>Lacinutrix</taxon>
    </lineage>
</organism>
<keyword evidence="3" id="KW-1185">Reference proteome</keyword>
<protein>
    <submittedName>
        <fullName evidence="2">Uncharacterized protein</fullName>
    </submittedName>
</protein>
<gene>
    <name evidence="2" type="ORF">N7U66_05035</name>
</gene>